<evidence type="ECO:0000256" key="4">
    <source>
        <dbReference type="ARBA" id="ARBA00022833"/>
    </source>
</evidence>
<feature type="compositionally biased region" description="Polar residues" evidence="6">
    <location>
        <begin position="609"/>
        <end position="625"/>
    </location>
</feature>
<accession>A0A7N0ZZE6</accession>
<feature type="compositionally biased region" description="Polar residues" evidence="6">
    <location>
        <begin position="631"/>
        <end position="650"/>
    </location>
</feature>
<dbReference type="OMA" id="MQMLHPT"/>
<feature type="compositionally biased region" description="Basic and acidic residues" evidence="6">
    <location>
        <begin position="277"/>
        <end position="287"/>
    </location>
</feature>
<feature type="compositionally biased region" description="Basic and acidic residues" evidence="6">
    <location>
        <begin position="886"/>
        <end position="901"/>
    </location>
</feature>
<feature type="compositionally biased region" description="Basic and acidic residues" evidence="6">
    <location>
        <begin position="1075"/>
        <end position="1085"/>
    </location>
</feature>
<feature type="region of interest" description="Disordered" evidence="6">
    <location>
        <begin position="841"/>
        <end position="942"/>
    </location>
</feature>
<evidence type="ECO:0000256" key="3">
    <source>
        <dbReference type="ARBA" id="ARBA00022771"/>
    </source>
</evidence>
<feature type="compositionally biased region" description="Low complexity" evidence="6">
    <location>
        <begin position="676"/>
        <end position="698"/>
    </location>
</feature>
<evidence type="ECO:0000256" key="1">
    <source>
        <dbReference type="ARBA" id="ARBA00004123"/>
    </source>
</evidence>
<protein>
    <recommendedName>
        <fullName evidence="7">Zinc finger PHD-type domain-containing protein</fullName>
    </recommendedName>
</protein>
<dbReference type="PROSITE" id="PS01359">
    <property type="entry name" value="ZF_PHD_1"/>
    <property type="match status" value="1"/>
</dbReference>
<feature type="compositionally biased region" description="Polar residues" evidence="6">
    <location>
        <begin position="1038"/>
        <end position="1052"/>
    </location>
</feature>
<name>A0A7N0ZZE6_KALFE</name>
<dbReference type="Gramene" id="Kaladp0058s0560.3.v1.1">
    <property type="protein sequence ID" value="Kaladp0058s0560.3.v1.1"/>
    <property type="gene ID" value="Kaladp0058s0560.v1.1"/>
</dbReference>
<feature type="compositionally biased region" description="Basic and acidic residues" evidence="6">
    <location>
        <begin position="659"/>
        <end position="675"/>
    </location>
</feature>
<feature type="compositionally biased region" description="Basic residues" evidence="6">
    <location>
        <begin position="1060"/>
        <end position="1070"/>
    </location>
</feature>
<dbReference type="PANTHER" id="PTHR14571">
    <property type="entry name" value="HISTONE-LYSINE N-METHYLTRANSFERASE SET-26-RELATED"/>
    <property type="match status" value="1"/>
</dbReference>
<proteinExistence type="predicted"/>
<feature type="compositionally biased region" description="Polar residues" evidence="6">
    <location>
        <begin position="719"/>
        <end position="735"/>
    </location>
</feature>
<dbReference type="InterPro" id="IPR001965">
    <property type="entry name" value="Znf_PHD"/>
</dbReference>
<feature type="compositionally biased region" description="Basic and acidic residues" evidence="6">
    <location>
        <begin position="699"/>
        <end position="716"/>
    </location>
</feature>
<dbReference type="Pfam" id="PF24659">
    <property type="entry name" value="DUF7648"/>
    <property type="match status" value="1"/>
</dbReference>
<keyword evidence="2" id="KW-0479">Metal-binding</keyword>
<feature type="compositionally biased region" description="Low complexity" evidence="6">
    <location>
        <begin position="744"/>
        <end position="754"/>
    </location>
</feature>
<keyword evidence="3" id="KW-0863">Zinc-finger</keyword>
<feature type="region of interest" description="Disordered" evidence="6">
    <location>
        <begin position="202"/>
        <end position="246"/>
    </location>
</feature>
<feature type="compositionally biased region" description="Basic and acidic residues" evidence="6">
    <location>
        <begin position="928"/>
        <end position="937"/>
    </location>
</feature>
<keyword evidence="4" id="KW-0862">Zinc</keyword>
<feature type="compositionally biased region" description="Polar residues" evidence="6">
    <location>
        <begin position="1109"/>
        <end position="1119"/>
    </location>
</feature>
<evidence type="ECO:0000256" key="2">
    <source>
        <dbReference type="ARBA" id="ARBA00022723"/>
    </source>
</evidence>
<dbReference type="GO" id="GO:0005634">
    <property type="term" value="C:nucleus"/>
    <property type="evidence" value="ECO:0007669"/>
    <property type="project" value="UniProtKB-SubCell"/>
</dbReference>
<evidence type="ECO:0000313" key="9">
    <source>
        <dbReference type="Proteomes" id="UP000594263"/>
    </source>
</evidence>
<sequence>MKSRVQLMDHSEDWVDGSWTVDCVCGVNFDDGEEMVDCDECGVWVHTRCSRYVKGEKSFACDKCKLKNNRNISEETEVAQLLVDLPKNTMKMEDSYRLNDSSRRPLRLWTEKPMEDRVHVHGIPGGDPQLFSGLSGIFTPQLWKCTGHVPKKFNFQYKEFACWDQDEERSSKDQHENQTPIDTGADALYSMSKETVLGTRLRIPLGTRGSGKGENFYNKDDAKEPKRLSHANSNAGLSHDGSENGQSIHQSFVFDSRKQRKDSLITSQDRSGKRKARAFDKELDGQKRVRQPSGAVFSPASNLKNIDPFEDKEAKTFRNDIITPMTDNVVDHVSQDPVLRTNELLDNSITKTKKYSKFEHLSEASPADTALCNSAIIATKKIEKVDCLAIAGIKGDMMISSSSVNNVEHFSLKEEVARAGAGAGSSLDTNQREKSADLVINKADVELPPCGMHTAVPQVQDSEIIQNSVAGMCYRSQQPKLEVDSLSSNIKMSVDGMGHATSLSLVGQGQLKSKVDVTAVSSSQCSGKEQKNKEKSNFAANCNAITSDEFNDTRIPPNSESSKGCMKLKATSLENNHGSGEAENCAETGEAIHGSAVLPSQRKMVVSVGRSTSTNSMSKSVISDNSRPEQNKNSSISTRKQVATNGTSASMKEGGVSAADRDGESCKKHSKESPRASDSSVWKSSYSSKYSRSLASKDSFSRSKDRESRSFSKVKQDYAATSDSGESAGSMQAQGASHGHNKKTSSGSSGSLQKGGKHTQVTNHVSSKSSYMASTHPHVLSASHAALSDEELALLLHQELNSSPRVPRIPRMRQAGSLPQSASPTSNMLIKRTSSFGVKDYVSVSRRKSKDAAGDGTHMSGEYDDKPRKTNRGSSLQDQGINEAASKVDEVSKRELDERSSRTYSATKRKGPLSSNMTKSLSSSRSSLKNDFDEGKGIGRSPTYRTLPGLISEIMSKGKRMTYEELCNAVLPHWHNLRKHNGERYAYSSHSQAVLDCLRNRSEWAQLVDRGPKTNPGRKRRKLDAEPATSESEDGDVGTNSVPRVLDNSNLSKQDDFPKGKRKARKRRRLALQGREVKDLRKSRNMDTVSEEEEEEEEAEDDDGDDDNLFSNSTEQSASSEDDAQGSGSCAAASDESDSSGES</sequence>
<dbReference type="EnsemblPlants" id="Kaladp0058s0560.1.v1.1">
    <property type="protein sequence ID" value="Kaladp0058s0560.1.v1.1"/>
    <property type="gene ID" value="Kaladp0058s0560.v1.1"/>
</dbReference>
<comment type="subcellular location">
    <subcellularLocation>
        <location evidence="1">Nucleus</location>
    </subcellularLocation>
</comment>
<evidence type="ECO:0000256" key="6">
    <source>
        <dbReference type="SAM" id="MobiDB-lite"/>
    </source>
</evidence>
<dbReference type="Proteomes" id="UP000594263">
    <property type="component" value="Unplaced"/>
</dbReference>
<dbReference type="AlphaFoldDB" id="A0A7N0ZZE6"/>
<feature type="domain" description="Zinc finger PHD-type" evidence="7">
    <location>
        <begin position="22"/>
        <end position="65"/>
    </location>
</feature>
<dbReference type="SMART" id="SM00249">
    <property type="entry name" value="PHD"/>
    <property type="match status" value="1"/>
</dbReference>
<dbReference type="SUPFAM" id="SSF57903">
    <property type="entry name" value="FYVE/PHD zinc finger"/>
    <property type="match status" value="1"/>
</dbReference>
<feature type="region of interest" description="Disordered" evidence="6">
    <location>
        <begin position="259"/>
        <end position="290"/>
    </location>
</feature>
<feature type="compositionally biased region" description="Basic and acidic residues" evidence="6">
    <location>
        <begin position="217"/>
        <end position="227"/>
    </location>
</feature>
<evidence type="ECO:0000256" key="5">
    <source>
        <dbReference type="ARBA" id="ARBA00023242"/>
    </source>
</evidence>
<keyword evidence="5" id="KW-0539">Nucleus</keyword>
<dbReference type="EnsemblPlants" id="Kaladp0058s0560.3.v1.1">
    <property type="protein sequence ID" value="Kaladp0058s0560.3.v1.1"/>
    <property type="gene ID" value="Kaladp0058s0560.v1.1"/>
</dbReference>
<feature type="region of interest" description="Disordered" evidence="6">
    <location>
        <begin position="603"/>
        <end position="776"/>
    </location>
</feature>
<organism evidence="8 9">
    <name type="scientific">Kalanchoe fedtschenkoi</name>
    <name type="common">Lavender scallops</name>
    <name type="synonym">South American air plant</name>
    <dbReference type="NCBI Taxonomy" id="63787"/>
    <lineage>
        <taxon>Eukaryota</taxon>
        <taxon>Viridiplantae</taxon>
        <taxon>Streptophyta</taxon>
        <taxon>Embryophyta</taxon>
        <taxon>Tracheophyta</taxon>
        <taxon>Spermatophyta</taxon>
        <taxon>Magnoliopsida</taxon>
        <taxon>eudicotyledons</taxon>
        <taxon>Gunneridae</taxon>
        <taxon>Pentapetalae</taxon>
        <taxon>Saxifragales</taxon>
        <taxon>Crassulaceae</taxon>
        <taxon>Kalanchoe</taxon>
    </lineage>
</organism>
<dbReference type="Gramene" id="Kaladp0058s0560.1.v1.1">
    <property type="protein sequence ID" value="Kaladp0058s0560.1.v1.1"/>
    <property type="gene ID" value="Kaladp0058s0560.v1.1"/>
</dbReference>
<dbReference type="InterPro" id="IPR019786">
    <property type="entry name" value="Zinc_finger_PHD-type_CS"/>
</dbReference>
<feature type="compositionally biased region" description="Polar residues" evidence="6">
    <location>
        <begin position="759"/>
        <end position="773"/>
    </location>
</feature>
<feature type="compositionally biased region" description="Acidic residues" evidence="6">
    <location>
        <begin position="1089"/>
        <end position="1108"/>
    </location>
</feature>
<dbReference type="InterPro" id="IPR056065">
    <property type="entry name" value="DUF7648"/>
</dbReference>
<keyword evidence="9" id="KW-1185">Reference proteome</keyword>
<dbReference type="InterPro" id="IPR013083">
    <property type="entry name" value="Znf_RING/FYVE/PHD"/>
</dbReference>
<evidence type="ECO:0000259" key="7">
    <source>
        <dbReference type="SMART" id="SM00249"/>
    </source>
</evidence>
<dbReference type="PANTHER" id="PTHR14571:SF9">
    <property type="entry name" value="HISTONE-LYSINE N-METHYLTRANSFERASE SET-26-RELATED"/>
    <property type="match status" value="1"/>
</dbReference>
<dbReference type="Gene3D" id="3.30.40.10">
    <property type="entry name" value="Zinc/RING finger domain, C3HC4 (zinc finger)"/>
    <property type="match status" value="1"/>
</dbReference>
<feature type="region of interest" description="Disordered" evidence="6">
    <location>
        <begin position="1008"/>
        <end position="1143"/>
    </location>
</feature>
<dbReference type="GO" id="GO:0008270">
    <property type="term" value="F:zinc ion binding"/>
    <property type="evidence" value="ECO:0007669"/>
    <property type="project" value="UniProtKB-KW"/>
</dbReference>
<evidence type="ECO:0000313" key="8">
    <source>
        <dbReference type="EnsemblPlants" id="Kaladp0058s0560.3.v1.1"/>
    </source>
</evidence>
<dbReference type="InterPro" id="IPR011011">
    <property type="entry name" value="Znf_FYVE_PHD"/>
</dbReference>
<reference evidence="8" key="1">
    <citation type="submission" date="2021-01" db="UniProtKB">
        <authorList>
            <consortium name="EnsemblPlants"/>
        </authorList>
    </citation>
    <scope>IDENTIFICATION</scope>
</reference>
<feature type="compositionally biased region" description="Low complexity" evidence="6">
    <location>
        <begin position="913"/>
        <end position="927"/>
    </location>
</feature>